<dbReference type="AlphaFoldDB" id="A0A8J7AWC9"/>
<feature type="compositionally biased region" description="Polar residues" evidence="1">
    <location>
        <begin position="1"/>
        <end position="11"/>
    </location>
</feature>
<evidence type="ECO:0000313" key="3">
    <source>
        <dbReference type="EMBL" id="MBE9078363.1"/>
    </source>
</evidence>
<dbReference type="EMBL" id="JADEXG010000031">
    <property type="protein sequence ID" value="MBE9078363.1"/>
    <property type="molecule type" value="Genomic_DNA"/>
</dbReference>
<dbReference type="GO" id="GO:0006353">
    <property type="term" value="P:DNA-templated transcription termination"/>
    <property type="evidence" value="ECO:0007669"/>
    <property type="project" value="InterPro"/>
</dbReference>
<evidence type="ECO:0000256" key="1">
    <source>
        <dbReference type="SAM" id="MobiDB-lite"/>
    </source>
</evidence>
<protein>
    <submittedName>
        <fullName evidence="3">Rho termination factor N-terminal domain-containing protein</fullName>
    </submittedName>
</protein>
<reference evidence="3" key="1">
    <citation type="submission" date="2020-10" db="EMBL/GenBank/DDBJ databases">
        <authorList>
            <person name="Castelo-Branco R."/>
            <person name="Eusebio N."/>
            <person name="Adriana R."/>
            <person name="Vieira A."/>
            <person name="Brugerolle De Fraissinette N."/>
            <person name="Rezende De Castro R."/>
            <person name="Schneider M.P."/>
            <person name="Vasconcelos V."/>
            <person name="Leao P.N."/>
        </authorList>
    </citation>
    <scope>NUCLEOTIDE SEQUENCE</scope>
    <source>
        <strain evidence="3">LEGE 07310</strain>
    </source>
</reference>
<feature type="domain" description="Rho termination factor-like N-terminal" evidence="2">
    <location>
        <begin position="17"/>
        <end position="56"/>
    </location>
</feature>
<organism evidence="3 4">
    <name type="scientific">Vasconcelosia minhoensis LEGE 07310</name>
    <dbReference type="NCBI Taxonomy" id="915328"/>
    <lineage>
        <taxon>Bacteria</taxon>
        <taxon>Bacillati</taxon>
        <taxon>Cyanobacteriota</taxon>
        <taxon>Cyanophyceae</taxon>
        <taxon>Nodosilineales</taxon>
        <taxon>Cymatolegaceae</taxon>
        <taxon>Vasconcelosia</taxon>
        <taxon>Vasconcelosia minhoensis</taxon>
    </lineage>
</organism>
<keyword evidence="4" id="KW-1185">Reference proteome</keyword>
<feature type="region of interest" description="Disordered" evidence="1">
    <location>
        <begin position="1"/>
        <end position="21"/>
    </location>
</feature>
<proteinExistence type="predicted"/>
<dbReference type="InterPro" id="IPR011112">
    <property type="entry name" value="Rho-like_N"/>
</dbReference>
<comment type="caution">
    <text evidence="3">The sequence shown here is derived from an EMBL/GenBank/DDBJ whole genome shotgun (WGS) entry which is preliminary data.</text>
</comment>
<evidence type="ECO:0000313" key="4">
    <source>
        <dbReference type="Proteomes" id="UP000636505"/>
    </source>
</evidence>
<gene>
    <name evidence="3" type="ORF">IQ241_13845</name>
</gene>
<sequence length="58" mass="6532">MDKNELQQAVKTAQADQLQQQTRDQLYEQAQSLDIEGRSQMNKDALVEAIQAQSDPQG</sequence>
<name>A0A8J7AWC9_9CYAN</name>
<dbReference type="SMART" id="SM00959">
    <property type="entry name" value="Rho_N"/>
    <property type="match status" value="1"/>
</dbReference>
<accession>A0A8J7AWC9</accession>
<dbReference type="Pfam" id="PF07498">
    <property type="entry name" value="Rho_N"/>
    <property type="match status" value="1"/>
</dbReference>
<feature type="compositionally biased region" description="Low complexity" evidence="1">
    <location>
        <begin position="12"/>
        <end position="21"/>
    </location>
</feature>
<dbReference type="SUPFAM" id="SSF68912">
    <property type="entry name" value="Rho N-terminal domain-like"/>
    <property type="match status" value="1"/>
</dbReference>
<dbReference type="InterPro" id="IPR036269">
    <property type="entry name" value="Rho_N_sf"/>
</dbReference>
<dbReference type="Gene3D" id="1.10.720.10">
    <property type="match status" value="1"/>
</dbReference>
<dbReference type="Proteomes" id="UP000636505">
    <property type="component" value="Unassembled WGS sequence"/>
</dbReference>
<evidence type="ECO:0000259" key="2">
    <source>
        <dbReference type="SMART" id="SM00959"/>
    </source>
</evidence>